<protein>
    <submittedName>
        <fullName evidence="3">Uncharacterized protein LOC101860320</fullName>
    </submittedName>
</protein>
<keyword evidence="1" id="KW-0732">Signal</keyword>
<dbReference type="GeneID" id="101860320"/>
<evidence type="ECO:0000256" key="1">
    <source>
        <dbReference type="SAM" id="SignalP"/>
    </source>
</evidence>
<dbReference type="Proteomes" id="UP000694888">
    <property type="component" value="Unplaced"/>
</dbReference>
<keyword evidence="2" id="KW-1185">Reference proteome</keyword>
<dbReference type="RefSeq" id="XP_005096276.1">
    <property type="nucleotide sequence ID" value="XM_005096219.2"/>
</dbReference>
<accession>A0ABM0JL56</accession>
<proteinExistence type="predicted"/>
<reference evidence="3" key="1">
    <citation type="submission" date="2025-08" db="UniProtKB">
        <authorList>
            <consortium name="RefSeq"/>
        </authorList>
    </citation>
    <scope>IDENTIFICATION</scope>
</reference>
<feature type="chain" id="PRO_5045546218" evidence="1">
    <location>
        <begin position="21"/>
        <end position="202"/>
    </location>
</feature>
<sequence>MTTKVFLLLLVALAAPLTDGLRCKKVDAFLRVNECIGCENNDALPLFDIFFGYSYLRVQTSFLQLASTLPDDLCLNDGALLAGAKKTIACLYAEASLCNHVLKTSFPSEEKLANFVTESCQLPDSDRFCFLAVVRSDRVNKGCDNFYGSDCDEWANVTSCVENEVKRECSDNMVSFYKRHVADLTPDACLKTTFIPFTFASP</sequence>
<gene>
    <name evidence="3" type="primary">LOC101860320</name>
</gene>
<name>A0ABM0JL56_APLCA</name>
<feature type="signal peptide" evidence="1">
    <location>
        <begin position="1"/>
        <end position="20"/>
    </location>
</feature>
<evidence type="ECO:0000313" key="3">
    <source>
        <dbReference type="RefSeq" id="XP_005096276.1"/>
    </source>
</evidence>
<organism evidence="2 3">
    <name type="scientific">Aplysia californica</name>
    <name type="common">California sea hare</name>
    <dbReference type="NCBI Taxonomy" id="6500"/>
    <lineage>
        <taxon>Eukaryota</taxon>
        <taxon>Metazoa</taxon>
        <taxon>Spiralia</taxon>
        <taxon>Lophotrochozoa</taxon>
        <taxon>Mollusca</taxon>
        <taxon>Gastropoda</taxon>
        <taxon>Heterobranchia</taxon>
        <taxon>Euthyneura</taxon>
        <taxon>Tectipleura</taxon>
        <taxon>Aplysiida</taxon>
        <taxon>Aplysioidea</taxon>
        <taxon>Aplysiidae</taxon>
        <taxon>Aplysia</taxon>
    </lineage>
</organism>
<evidence type="ECO:0000313" key="2">
    <source>
        <dbReference type="Proteomes" id="UP000694888"/>
    </source>
</evidence>